<reference evidence="6 7" key="1">
    <citation type="submission" date="2018-11" db="EMBL/GenBank/DDBJ databases">
        <title>Sequencing the genomes of 1000 actinobacteria strains.</title>
        <authorList>
            <person name="Klenk H.-P."/>
        </authorList>
    </citation>
    <scope>NUCLEOTIDE SEQUENCE [LARGE SCALE GENOMIC DNA]</scope>
    <source>
        <strain evidence="6 7">DSM 44781</strain>
    </source>
</reference>
<evidence type="ECO:0000256" key="5">
    <source>
        <dbReference type="SAM" id="SignalP"/>
    </source>
</evidence>
<dbReference type="Gene3D" id="3.40.190.10">
    <property type="entry name" value="Periplasmic binding protein-like II"/>
    <property type="match status" value="1"/>
</dbReference>
<comment type="caution">
    <text evidence="6">The sequence shown here is derived from an EMBL/GenBank/DDBJ whole genome shotgun (WGS) entry which is preliminary data.</text>
</comment>
<keyword evidence="4 5" id="KW-0732">Signal</keyword>
<dbReference type="EMBL" id="RKQG01000001">
    <property type="protein sequence ID" value="RPE36169.1"/>
    <property type="molecule type" value="Genomic_DNA"/>
</dbReference>
<sequence>MPARTPRRTTRTAVTCALLVAATTGLTACGGLTPGGSSKSAPSAGPVSTALPTGSATLTVVSSENAGTTKALAEAFHAKHPNITVDFQYTGPDDYDKSLNLKLSSDQAPDLALLNKLGTTVKGNLVRSLDDYARAYGWDAKYPSTELDQWRAPDDGKQLGAGHLWAAPAGFSVVGVYYNKDIAAKLGIQPPTTPAEFEAALAKAKAAGELPVQLGNLQGHSSFIVQSIIDAADGAAKTGDWVNGKSGATLKSPGGTAAANTLADWAKKGYLPDGANGTDLPGSVADFTKGKGLFLFNGSWDAQKIDRAMPGRTGFLTFPSESGKATGIGTSVAYAIPAKAKNPDLAAAFLDFMNTSEAARIQFDTGFLPVAHADTVKGADGSVMNEVAKGWAAVNKDNGLVNFFANTDATMNDTLTSQGQQLIGGKTGPEQYLDALQNDWTKGHQ</sequence>
<name>A0A3N4RYY2_9ACTN</name>
<keyword evidence="7" id="KW-1185">Reference proteome</keyword>
<comment type="subcellular location">
    <subcellularLocation>
        <location evidence="1">Cell envelope</location>
    </subcellularLocation>
</comment>
<dbReference type="SUPFAM" id="SSF53850">
    <property type="entry name" value="Periplasmic binding protein-like II"/>
    <property type="match status" value="1"/>
</dbReference>
<proteinExistence type="inferred from homology"/>
<protein>
    <submittedName>
        <fullName evidence="6">Carbohydrate ABC transporter substrate-binding protein (CUT1 family)</fullName>
    </submittedName>
</protein>
<organism evidence="6 7">
    <name type="scientific">Kitasatospora cineracea</name>
    <dbReference type="NCBI Taxonomy" id="88074"/>
    <lineage>
        <taxon>Bacteria</taxon>
        <taxon>Bacillati</taxon>
        <taxon>Actinomycetota</taxon>
        <taxon>Actinomycetes</taxon>
        <taxon>Kitasatosporales</taxon>
        <taxon>Streptomycetaceae</taxon>
        <taxon>Kitasatospora</taxon>
    </lineage>
</organism>
<dbReference type="Pfam" id="PF01547">
    <property type="entry name" value="SBP_bac_1"/>
    <property type="match status" value="1"/>
</dbReference>
<feature type="chain" id="PRO_5038994338" evidence="5">
    <location>
        <begin position="29"/>
        <end position="445"/>
    </location>
</feature>
<keyword evidence="3" id="KW-0813">Transport</keyword>
<gene>
    <name evidence="6" type="ORF">EDD38_4537</name>
</gene>
<comment type="similarity">
    <text evidence="2">Belongs to the bacterial solute-binding protein 1 family.</text>
</comment>
<dbReference type="PANTHER" id="PTHR43649">
    <property type="entry name" value="ARABINOSE-BINDING PROTEIN-RELATED"/>
    <property type="match status" value="1"/>
</dbReference>
<evidence type="ECO:0000256" key="1">
    <source>
        <dbReference type="ARBA" id="ARBA00004196"/>
    </source>
</evidence>
<dbReference type="PANTHER" id="PTHR43649:SF31">
    <property type="entry name" value="SN-GLYCEROL-3-PHOSPHATE-BINDING PERIPLASMIC PROTEIN UGPB"/>
    <property type="match status" value="1"/>
</dbReference>
<dbReference type="GO" id="GO:0030313">
    <property type="term" value="C:cell envelope"/>
    <property type="evidence" value="ECO:0007669"/>
    <property type="project" value="UniProtKB-SubCell"/>
</dbReference>
<accession>A0A3N4RYY2</accession>
<evidence type="ECO:0000256" key="2">
    <source>
        <dbReference type="ARBA" id="ARBA00008520"/>
    </source>
</evidence>
<evidence type="ECO:0000256" key="4">
    <source>
        <dbReference type="ARBA" id="ARBA00022729"/>
    </source>
</evidence>
<evidence type="ECO:0000313" key="6">
    <source>
        <dbReference type="EMBL" id="RPE36169.1"/>
    </source>
</evidence>
<dbReference type="AlphaFoldDB" id="A0A3N4RYY2"/>
<evidence type="ECO:0000313" key="7">
    <source>
        <dbReference type="Proteomes" id="UP000266906"/>
    </source>
</evidence>
<dbReference type="PROSITE" id="PS51257">
    <property type="entry name" value="PROKAR_LIPOPROTEIN"/>
    <property type="match status" value="1"/>
</dbReference>
<dbReference type="Proteomes" id="UP000266906">
    <property type="component" value="Unassembled WGS sequence"/>
</dbReference>
<dbReference type="InterPro" id="IPR006059">
    <property type="entry name" value="SBP"/>
</dbReference>
<dbReference type="InterPro" id="IPR050490">
    <property type="entry name" value="Bact_solute-bd_prot1"/>
</dbReference>
<evidence type="ECO:0000256" key="3">
    <source>
        <dbReference type="ARBA" id="ARBA00022448"/>
    </source>
</evidence>
<dbReference type="RefSeq" id="WP_123819290.1">
    <property type="nucleotide sequence ID" value="NZ_RKQG01000001.1"/>
</dbReference>
<feature type="signal peptide" evidence="5">
    <location>
        <begin position="1"/>
        <end position="28"/>
    </location>
</feature>